<dbReference type="PRINTS" id="PR00420">
    <property type="entry name" value="RNGMNOXGNASE"/>
</dbReference>
<keyword evidence="3" id="KW-0560">Oxidoreductase</keyword>
<reference evidence="3 4" key="1">
    <citation type="submission" date="2020-08" db="EMBL/GenBank/DDBJ databases">
        <title>Novel species isolated from subtropical streams in China.</title>
        <authorList>
            <person name="Lu H."/>
        </authorList>
    </citation>
    <scope>NUCLEOTIDE SEQUENCE [LARGE SCALE GENOMIC DNA]</scope>
    <source>
        <strain evidence="3 4">CY18W</strain>
    </source>
</reference>
<dbReference type="InterPro" id="IPR036188">
    <property type="entry name" value="FAD/NAD-bd_sf"/>
</dbReference>
<organism evidence="3 4">
    <name type="scientific">Undibacterium hunanense</name>
    <dbReference type="NCBI Taxonomy" id="2762292"/>
    <lineage>
        <taxon>Bacteria</taxon>
        <taxon>Pseudomonadati</taxon>
        <taxon>Pseudomonadota</taxon>
        <taxon>Betaproteobacteria</taxon>
        <taxon>Burkholderiales</taxon>
        <taxon>Oxalobacteraceae</taxon>
        <taxon>Undibacterium</taxon>
    </lineage>
</organism>
<dbReference type="InterPro" id="IPR002938">
    <property type="entry name" value="FAD-bd"/>
</dbReference>
<keyword evidence="3" id="KW-0503">Monooxygenase</keyword>
<accession>A0ABR6ZMW1</accession>
<evidence type="ECO:0000259" key="2">
    <source>
        <dbReference type="Pfam" id="PF01494"/>
    </source>
</evidence>
<dbReference type="Proteomes" id="UP000650424">
    <property type="component" value="Unassembled WGS sequence"/>
</dbReference>
<dbReference type="GO" id="GO:0004497">
    <property type="term" value="F:monooxygenase activity"/>
    <property type="evidence" value="ECO:0007669"/>
    <property type="project" value="UniProtKB-KW"/>
</dbReference>
<feature type="domain" description="FAD-binding" evidence="2">
    <location>
        <begin position="12"/>
        <end position="336"/>
    </location>
</feature>
<gene>
    <name evidence="3" type="ORF">H8L32_06600</name>
</gene>
<keyword evidence="1" id="KW-1133">Transmembrane helix</keyword>
<comment type="caution">
    <text evidence="3">The sequence shown here is derived from an EMBL/GenBank/DDBJ whole genome shotgun (WGS) entry which is preliminary data.</text>
</comment>
<dbReference type="PANTHER" id="PTHR46865:SF2">
    <property type="entry name" value="MONOOXYGENASE"/>
    <property type="match status" value="1"/>
</dbReference>
<dbReference type="Gene3D" id="3.50.50.60">
    <property type="entry name" value="FAD/NAD(P)-binding domain"/>
    <property type="match status" value="1"/>
</dbReference>
<dbReference type="Gene3D" id="3.30.9.10">
    <property type="entry name" value="D-Amino Acid Oxidase, subunit A, domain 2"/>
    <property type="match status" value="1"/>
</dbReference>
<dbReference type="EMBL" id="JACOGF010000003">
    <property type="protein sequence ID" value="MBC3917139.1"/>
    <property type="molecule type" value="Genomic_DNA"/>
</dbReference>
<keyword evidence="1" id="KW-0812">Transmembrane</keyword>
<dbReference type="RefSeq" id="WP_186946395.1">
    <property type="nucleotide sequence ID" value="NZ_JACOGF010000003.1"/>
</dbReference>
<name>A0ABR6ZMW1_9BURK</name>
<dbReference type="InterPro" id="IPR051704">
    <property type="entry name" value="FAD_aromatic-hydroxylase"/>
</dbReference>
<proteinExistence type="predicted"/>
<evidence type="ECO:0000256" key="1">
    <source>
        <dbReference type="SAM" id="Phobius"/>
    </source>
</evidence>
<keyword evidence="1" id="KW-0472">Membrane</keyword>
<dbReference type="SUPFAM" id="SSF51905">
    <property type="entry name" value="FAD/NAD(P)-binding domain"/>
    <property type="match status" value="1"/>
</dbReference>
<evidence type="ECO:0000313" key="3">
    <source>
        <dbReference type="EMBL" id="MBC3917139.1"/>
    </source>
</evidence>
<dbReference type="Pfam" id="PF01494">
    <property type="entry name" value="FAD_binding_3"/>
    <property type="match status" value="1"/>
</dbReference>
<protein>
    <submittedName>
        <fullName evidence="3">FAD-dependent monooxygenase</fullName>
    </submittedName>
</protein>
<keyword evidence="4" id="KW-1185">Reference proteome</keyword>
<feature type="transmembrane region" description="Helical" evidence="1">
    <location>
        <begin position="12"/>
        <end position="29"/>
    </location>
</feature>
<sequence length="403" mass="44410">MSSMNNTNGKRILVSGAGIGGLCAAWWLSRSGYAVTIVEQAATLRDEGYMLSISGAGRRVIEEMGLLPDLRQAALPVDRNLYLDARGRTIMQLNHGKLLTQLDHQVVLRGDLADILHQSLNDAVNLQPGTRISSLQQDAHGVDVQFNHGNTQRFDYVIGADGFRSATRRLAFGPDTDFCQHMGMQAAAYWINGGTALEEDMVAIAEPRRMSMYYQLGSKGVTALHIWKSNLDAAPAQHTRRDYLLSEFAGSHPRVIDSITKLSASSSVYMDALMQVHIPDWSRGRVVLLGDAAHCLTLANGQGASMALAGAYCLAQELAADSSPAALLRYQQRMRPGIAALQLRGRKAARLYLPDSVWSFRLRNWIMSAMPKSMLLNYFIKSAQEELHMTDHIQLQQASRRAA</sequence>
<evidence type="ECO:0000313" key="4">
    <source>
        <dbReference type="Proteomes" id="UP000650424"/>
    </source>
</evidence>
<dbReference type="PANTHER" id="PTHR46865">
    <property type="entry name" value="OXIDOREDUCTASE-RELATED"/>
    <property type="match status" value="1"/>
</dbReference>